<dbReference type="EMBL" id="CP002659">
    <property type="protein sequence ID" value="AEC02117.1"/>
    <property type="molecule type" value="Genomic_DNA"/>
</dbReference>
<reference evidence="4 5" key="2">
    <citation type="journal article" date="2012" name="Stand. Genomic Sci.">
        <title>Complete genome sequence of the termite hindgut bacterium Spirochaeta coccoides type strain (SPN1(T)), reclassification in the genus Sphaerochaeta as Sphaerochaeta coccoides comb. nov. and emendations of the family Spirochaetaceae and the genus Sphaerochaeta.</title>
        <authorList>
            <person name="Abt B."/>
            <person name="Han C."/>
            <person name="Scheuner C."/>
            <person name="Lu M."/>
            <person name="Lapidus A."/>
            <person name="Nolan M."/>
            <person name="Lucas S."/>
            <person name="Hammon N."/>
            <person name="Deshpande S."/>
            <person name="Cheng J.F."/>
            <person name="Tapia R."/>
            <person name="Goodwin L.A."/>
            <person name="Pitluck S."/>
            <person name="Liolios K."/>
            <person name="Pagani I."/>
            <person name="Ivanova N."/>
            <person name="Mavromatis K."/>
            <person name="Mikhailova N."/>
            <person name="Huntemann M."/>
            <person name="Pati A."/>
            <person name="Chen A."/>
            <person name="Palaniappan K."/>
            <person name="Land M."/>
            <person name="Hauser L."/>
            <person name="Brambilla E.M."/>
            <person name="Rohde M."/>
            <person name="Spring S."/>
            <person name="Gronow S."/>
            <person name="Goker M."/>
            <person name="Woyke T."/>
            <person name="Bristow J."/>
            <person name="Eisen J.A."/>
            <person name="Markowitz V."/>
            <person name="Hugenholtz P."/>
            <person name="Kyrpides N.C."/>
            <person name="Klenk H.P."/>
            <person name="Detter J.C."/>
        </authorList>
    </citation>
    <scope>NUCLEOTIDE SEQUENCE [LARGE SCALE GENOMIC DNA]</scope>
    <source>
        <strain evidence="5">ATCC BAA-1237 / DSM 17374 / SPN1</strain>
    </source>
</reference>
<dbReference type="PANTHER" id="PTHR43649:SF12">
    <property type="entry name" value="DIACETYLCHITOBIOSE BINDING PROTEIN DASA"/>
    <property type="match status" value="1"/>
</dbReference>
<sequence length="449" mass="49046">MTITKKMLSIALVLLMVASLGFARGAKEDASATGKTNLTVLNYIDMSEPNSAREVEMVWDVFSKENPDINVIREDLFNEPFHQKTEAYAASGNLPDVVYMWPGGRSTSLHTQHLTKDLRPFLEKDGLLDDYAPAAIADQTAGYLAELPNGITSSHMMFVNTKLLKDNGLSIPKTYEDLKHIQSVLKPKGIEVIGMDNKDQWVMQSCLFSLIVGRYGGASWYDDLAAGKITFQDPWFVKSLEIIDDLYKSGLLNRNTLDVGYGNGRGNFATGRAAFYIDGDWATASFMTDVSTGKALITPAAQANDFDMIIFPALPGEVLSGTTSGVVGTGFGISANVPAGSAREDAAWRLVKFLQGEYVQTYRLSTGASFPSNLNVDVAKVIKDNNLEPFIEKRATFYQKYGTTPVVDAVLHSDVFNVINQGLQEIGLGSKTPAQVASDVQKAWVAFNK</sequence>
<gene>
    <name evidence="4" type="ordered locus">Spico_0893</name>
</gene>
<evidence type="ECO:0000313" key="5">
    <source>
        <dbReference type="Proteomes" id="UP000007939"/>
    </source>
</evidence>
<keyword evidence="5" id="KW-1185">Reference proteome</keyword>
<dbReference type="PANTHER" id="PTHR43649">
    <property type="entry name" value="ARABINOSE-BINDING PROTEIN-RELATED"/>
    <property type="match status" value="1"/>
</dbReference>
<dbReference type="KEGG" id="scc:Spico_0893"/>
<accession>F4GI04</accession>
<dbReference type="SUPFAM" id="SSF53850">
    <property type="entry name" value="Periplasmic binding protein-like II"/>
    <property type="match status" value="1"/>
</dbReference>
<dbReference type="AlphaFoldDB" id="F4GI04"/>
<evidence type="ECO:0000313" key="4">
    <source>
        <dbReference type="EMBL" id="AEC02117.1"/>
    </source>
</evidence>
<dbReference type="OrthoDB" id="9798191at2"/>
<evidence type="ECO:0000256" key="2">
    <source>
        <dbReference type="ARBA" id="ARBA00008520"/>
    </source>
</evidence>
<reference evidence="5" key="1">
    <citation type="submission" date="2011-04" db="EMBL/GenBank/DDBJ databases">
        <title>The complete genome of Spirochaeta coccoides DSM 17374.</title>
        <authorList>
            <person name="Lucas S."/>
            <person name="Copeland A."/>
            <person name="Lapidus A."/>
            <person name="Bruce D."/>
            <person name="Goodwin L."/>
            <person name="Pitluck S."/>
            <person name="Peters L."/>
            <person name="Kyrpides N."/>
            <person name="Mavromatis K."/>
            <person name="Pagani I."/>
            <person name="Ivanova N."/>
            <person name="Ovchinnikova G."/>
            <person name="Lu M."/>
            <person name="Detter J.C."/>
            <person name="Tapia R."/>
            <person name="Han C."/>
            <person name="Land M."/>
            <person name="Hauser L."/>
            <person name="Markowitz V."/>
            <person name="Cheng J.-F."/>
            <person name="Hugenholtz P."/>
            <person name="Woyke T."/>
            <person name="Wu D."/>
            <person name="Spring S."/>
            <person name="Schroeder M."/>
            <person name="Brambilla E."/>
            <person name="Klenk H.-P."/>
            <person name="Eisen J.A."/>
        </authorList>
    </citation>
    <scope>NUCLEOTIDE SEQUENCE [LARGE SCALE GENOMIC DNA]</scope>
    <source>
        <strain evidence="5">ATCC BAA-1237 / DSM 17374 / SPN1</strain>
    </source>
</reference>
<organism evidence="4 5">
    <name type="scientific">Parasphaerochaeta coccoides (strain ATCC BAA-1237 / DSM 17374 / SPN1)</name>
    <name type="common">Sphaerochaeta coccoides</name>
    <dbReference type="NCBI Taxonomy" id="760011"/>
    <lineage>
        <taxon>Bacteria</taxon>
        <taxon>Pseudomonadati</taxon>
        <taxon>Spirochaetota</taxon>
        <taxon>Spirochaetia</taxon>
        <taxon>Spirochaetales</taxon>
        <taxon>Sphaerochaetaceae</taxon>
        <taxon>Parasphaerochaeta</taxon>
    </lineage>
</organism>
<protein>
    <submittedName>
        <fullName evidence="4">Extracellular solute-binding protein family 1</fullName>
    </submittedName>
</protein>
<name>F4GI04_PARC1</name>
<evidence type="ECO:0000256" key="1">
    <source>
        <dbReference type="ARBA" id="ARBA00004418"/>
    </source>
</evidence>
<dbReference type="InterPro" id="IPR050490">
    <property type="entry name" value="Bact_solute-bd_prot1"/>
</dbReference>
<evidence type="ECO:0000256" key="3">
    <source>
        <dbReference type="SAM" id="SignalP"/>
    </source>
</evidence>
<dbReference type="InterPro" id="IPR006059">
    <property type="entry name" value="SBP"/>
</dbReference>
<dbReference type="Pfam" id="PF01547">
    <property type="entry name" value="SBP_bac_1"/>
    <property type="match status" value="1"/>
</dbReference>
<feature type="signal peptide" evidence="3">
    <location>
        <begin position="1"/>
        <end position="23"/>
    </location>
</feature>
<dbReference type="eggNOG" id="COG1653">
    <property type="taxonomic scope" value="Bacteria"/>
</dbReference>
<dbReference type="HOGENOM" id="CLU_031285_12_0_12"/>
<proteinExistence type="inferred from homology"/>
<comment type="subcellular location">
    <subcellularLocation>
        <location evidence="1">Periplasm</location>
    </subcellularLocation>
</comment>
<keyword evidence="3" id="KW-0732">Signal</keyword>
<feature type="chain" id="PRO_5003310221" evidence="3">
    <location>
        <begin position="24"/>
        <end position="449"/>
    </location>
</feature>
<dbReference type="Gene3D" id="3.40.190.10">
    <property type="entry name" value="Periplasmic binding protein-like II"/>
    <property type="match status" value="2"/>
</dbReference>
<dbReference type="RefSeq" id="WP_013739513.1">
    <property type="nucleotide sequence ID" value="NC_015436.1"/>
</dbReference>
<dbReference type="STRING" id="760011.Spico_0893"/>
<dbReference type="Proteomes" id="UP000007939">
    <property type="component" value="Chromosome"/>
</dbReference>
<comment type="similarity">
    <text evidence="2">Belongs to the bacterial solute-binding protein 1 family.</text>
</comment>
<dbReference type="GO" id="GO:0042597">
    <property type="term" value="C:periplasmic space"/>
    <property type="evidence" value="ECO:0007669"/>
    <property type="project" value="UniProtKB-SubCell"/>
</dbReference>